<name>A0A0P8E014_9EURY</name>
<dbReference type="Pfam" id="PF18320">
    <property type="entry name" value="Csc2"/>
    <property type="match status" value="1"/>
</dbReference>
<evidence type="ECO:0000313" key="1">
    <source>
        <dbReference type="EMBL" id="KPQ43501.1"/>
    </source>
</evidence>
<gene>
    <name evidence="1" type="ORF">MPEBLZ_01883</name>
</gene>
<evidence type="ECO:0008006" key="2">
    <source>
        <dbReference type="Google" id="ProtNLM"/>
    </source>
</evidence>
<dbReference type="InterPro" id="IPR017574">
    <property type="entry name" value="CRISPR-assoc_prot_Cas7/Csc2"/>
</dbReference>
<dbReference type="EMBL" id="LKCM01000139">
    <property type="protein sequence ID" value="KPQ43501.1"/>
    <property type="molecule type" value="Genomic_DNA"/>
</dbReference>
<proteinExistence type="predicted"/>
<organism evidence="1">
    <name type="scientific">Candidatus Methanoperedens nitratireducens</name>
    <dbReference type="NCBI Taxonomy" id="1392998"/>
    <lineage>
        <taxon>Archaea</taxon>
        <taxon>Methanobacteriati</taxon>
        <taxon>Methanobacteriota</taxon>
        <taxon>Stenosarchaea group</taxon>
        <taxon>Methanomicrobia</taxon>
        <taxon>Methanosarcinales</taxon>
        <taxon>ANME-2 cluster</taxon>
        <taxon>Candidatus Methanoperedentaceae</taxon>
        <taxon>Candidatus Methanoperedens</taxon>
    </lineage>
</organism>
<reference evidence="1" key="1">
    <citation type="submission" date="2015-09" db="EMBL/GenBank/DDBJ databases">
        <title>A metagenomics-based metabolic model of nitrate-dependent anaerobic oxidation of methane by Methanoperedens-like archaea.</title>
        <authorList>
            <person name="Arshad A."/>
            <person name="Speth D.R."/>
            <person name="De Graaf R.M."/>
            <person name="Op Den Camp H.J."/>
            <person name="Jetten M.S."/>
            <person name="Welte C.U."/>
        </authorList>
    </citation>
    <scope>NUCLEOTIDE SEQUENCE [LARGE SCALE GENOMIC DNA]</scope>
</reference>
<dbReference type="NCBIfam" id="TIGR03157">
    <property type="entry name" value="cas_Csc2"/>
    <property type="match status" value="1"/>
</dbReference>
<dbReference type="Proteomes" id="UP000050360">
    <property type="component" value="Unassembled WGS sequence"/>
</dbReference>
<sequence length="302" mass="34532">MTGNEIKILNSLSEFENFGKIIKTAVGAEIEKVYLRNNRYLAIIGYKVLKDFARFTSHEDFSMDKIDYNGKTRIYLTGLKRRAVMRRASEAILREYNQNYVCATPDHQCMECYNCYAYGGVIAIKDKTKAIKSRIKTTTSFSIQTDEEATIDEPEFHNIIRKDLKMEQAPTGEQKKASLYEMVLIKPGTVFPFIDIIFNPTKFDLSMYLETLKRADAEGYGSRSSLLGTMESKILTVTDNLNISQKELLEGIKVDEKGNINENQINSLLKENLVDEDKLEALRKELPTLIEAHKNELYGKTT</sequence>
<protein>
    <recommendedName>
        <fullName evidence="2">Type I-D CRISPR-associated protein Cas7/Csc2</fullName>
    </recommendedName>
</protein>
<dbReference type="AlphaFoldDB" id="A0A0P8E014"/>
<comment type="caution">
    <text evidence="1">The sequence shown here is derived from an EMBL/GenBank/DDBJ whole genome shotgun (WGS) entry which is preliminary data.</text>
</comment>
<accession>A0A0P8E014</accession>